<dbReference type="InterPro" id="IPR017896">
    <property type="entry name" value="4Fe4S_Fe-S-bd"/>
</dbReference>
<name>A0A7V0Z5G0_UNCW3</name>
<dbReference type="GO" id="GO:0051539">
    <property type="term" value="F:4 iron, 4 sulfur cluster binding"/>
    <property type="evidence" value="ECO:0007669"/>
    <property type="project" value="UniProtKB-KW"/>
</dbReference>
<dbReference type="PROSITE" id="PS00198">
    <property type="entry name" value="4FE4S_FER_1"/>
    <property type="match status" value="1"/>
</dbReference>
<evidence type="ECO:0000313" key="8">
    <source>
        <dbReference type="EMBL" id="HDY58927.1"/>
    </source>
</evidence>
<keyword evidence="3" id="KW-0479">Metal-binding</keyword>
<keyword evidence="5" id="KW-0408">Iron</keyword>
<keyword evidence="6" id="KW-0411">Iron-sulfur</keyword>
<comment type="cofactor">
    <cofactor evidence="1">
        <name>[4Fe-4S] cluster</name>
        <dbReference type="ChEBI" id="CHEBI:49883"/>
    </cofactor>
</comment>
<dbReference type="PROSITE" id="PS51379">
    <property type="entry name" value="4FE4S_FER_2"/>
    <property type="match status" value="2"/>
</dbReference>
<keyword evidence="2" id="KW-0004">4Fe-4S</keyword>
<keyword evidence="4" id="KW-0677">Repeat</keyword>
<evidence type="ECO:0000256" key="3">
    <source>
        <dbReference type="ARBA" id="ARBA00022723"/>
    </source>
</evidence>
<dbReference type="InterPro" id="IPR011898">
    <property type="entry name" value="PorD_KorD"/>
</dbReference>
<comment type="caution">
    <text evidence="8">The sequence shown here is derived from an EMBL/GenBank/DDBJ whole genome shotgun (WGS) entry which is preliminary data.</text>
</comment>
<dbReference type="InterPro" id="IPR017900">
    <property type="entry name" value="4Fe4S_Fe_S_CS"/>
</dbReference>
<evidence type="ECO:0000256" key="2">
    <source>
        <dbReference type="ARBA" id="ARBA00022485"/>
    </source>
</evidence>
<proteinExistence type="predicted"/>
<dbReference type="GO" id="GO:0016625">
    <property type="term" value="F:oxidoreductase activity, acting on the aldehyde or oxo group of donors, iron-sulfur protein as acceptor"/>
    <property type="evidence" value="ECO:0007669"/>
    <property type="project" value="InterPro"/>
</dbReference>
<accession>A0A7V0Z5G0</accession>
<evidence type="ECO:0000259" key="7">
    <source>
        <dbReference type="PROSITE" id="PS51379"/>
    </source>
</evidence>
<organism evidence="8">
    <name type="scientific">candidate division WOR-3 bacterium</name>
    <dbReference type="NCBI Taxonomy" id="2052148"/>
    <lineage>
        <taxon>Bacteria</taxon>
        <taxon>Bacteria division WOR-3</taxon>
    </lineage>
</organism>
<evidence type="ECO:0000256" key="1">
    <source>
        <dbReference type="ARBA" id="ARBA00001966"/>
    </source>
</evidence>
<dbReference type="PANTHER" id="PTHR43724:SF1">
    <property type="entry name" value="PYRUVATE SYNTHASE SUBUNIT PORD"/>
    <property type="match status" value="1"/>
</dbReference>
<gene>
    <name evidence="8" type="ORF">ENP86_05180</name>
</gene>
<feature type="domain" description="4Fe-4S ferredoxin-type" evidence="7">
    <location>
        <begin position="63"/>
        <end position="94"/>
    </location>
</feature>
<reference evidence="8" key="1">
    <citation type="journal article" date="2020" name="mSystems">
        <title>Genome- and Community-Level Interaction Insights into Carbon Utilization and Element Cycling Functions of Hydrothermarchaeota in Hydrothermal Sediment.</title>
        <authorList>
            <person name="Zhou Z."/>
            <person name="Liu Y."/>
            <person name="Xu W."/>
            <person name="Pan J."/>
            <person name="Luo Z.H."/>
            <person name="Li M."/>
        </authorList>
    </citation>
    <scope>NUCLEOTIDE SEQUENCE [LARGE SCALE GENOMIC DNA]</scope>
    <source>
        <strain evidence="8">SpSt-258</strain>
    </source>
</reference>
<protein>
    <submittedName>
        <fullName evidence="8">4Fe-4S dicluster domain-containing protein</fullName>
    </submittedName>
</protein>
<dbReference type="Pfam" id="PF13237">
    <property type="entry name" value="Fer4_10"/>
    <property type="match status" value="1"/>
</dbReference>
<dbReference type="AlphaFoldDB" id="A0A7V0Z5G0"/>
<sequence>MKKEKKNWKELPIGLAWESGSSKEFETGDWRSDKPIWDEKKCTHCLICWIYCPDSAIIVKDGMVQGIDYRYCKGCGICAEECPPKIKAIKMVREEK</sequence>
<dbReference type="PANTHER" id="PTHR43724">
    <property type="entry name" value="PYRUVATE SYNTHASE SUBUNIT PORD"/>
    <property type="match status" value="1"/>
</dbReference>
<feature type="domain" description="4Fe-4S ferredoxin-type" evidence="7">
    <location>
        <begin position="33"/>
        <end position="62"/>
    </location>
</feature>
<dbReference type="GO" id="GO:0046872">
    <property type="term" value="F:metal ion binding"/>
    <property type="evidence" value="ECO:0007669"/>
    <property type="project" value="UniProtKB-KW"/>
</dbReference>
<dbReference type="NCBIfam" id="TIGR02179">
    <property type="entry name" value="PorD_KorD"/>
    <property type="match status" value="1"/>
</dbReference>
<dbReference type="SUPFAM" id="SSF54862">
    <property type="entry name" value="4Fe-4S ferredoxins"/>
    <property type="match status" value="1"/>
</dbReference>
<evidence type="ECO:0000256" key="5">
    <source>
        <dbReference type="ARBA" id="ARBA00023004"/>
    </source>
</evidence>
<evidence type="ECO:0000256" key="4">
    <source>
        <dbReference type="ARBA" id="ARBA00022737"/>
    </source>
</evidence>
<dbReference type="Gene3D" id="3.30.70.20">
    <property type="match status" value="1"/>
</dbReference>
<evidence type="ECO:0000256" key="6">
    <source>
        <dbReference type="ARBA" id="ARBA00023014"/>
    </source>
</evidence>
<dbReference type="EMBL" id="DSKY01000014">
    <property type="protein sequence ID" value="HDY58927.1"/>
    <property type="molecule type" value="Genomic_DNA"/>
</dbReference>